<reference evidence="3 4" key="1">
    <citation type="submission" date="2024-01" db="EMBL/GenBank/DDBJ databases">
        <title>Genome insights into Plantactinospora sonchi sp. nov.</title>
        <authorList>
            <person name="Wang L."/>
        </authorList>
    </citation>
    <scope>NUCLEOTIDE SEQUENCE [LARGE SCALE GENOMIC DNA]</scope>
    <source>
        <strain evidence="3 4">NEAU-QY2</strain>
    </source>
</reference>
<dbReference type="EMBL" id="JAZGQK010000020">
    <property type="protein sequence ID" value="MEE6261387.1"/>
    <property type="molecule type" value="Genomic_DNA"/>
</dbReference>
<feature type="transmembrane region" description="Helical" evidence="2">
    <location>
        <begin position="108"/>
        <end position="130"/>
    </location>
</feature>
<dbReference type="PANTHER" id="PTHR36840">
    <property type="entry name" value="BLL5714 PROTEIN"/>
    <property type="match status" value="1"/>
</dbReference>
<keyword evidence="2" id="KW-0472">Membrane</keyword>
<feature type="compositionally biased region" description="Low complexity" evidence="1">
    <location>
        <begin position="261"/>
        <end position="285"/>
    </location>
</feature>
<evidence type="ECO:0000256" key="1">
    <source>
        <dbReference type="SAM" id="MobiDB-lite"/>
    </source>
</evidence>
<sequence length="377" mass="40665">MTTGENAALLRRMEGSTRATLLELIFDVVFVAALALTSTLLTEEHSWSGSAKVLLMLTAIWWTWSVTATTTEFYDPQQRPIQAILMIAMVGSVGMAVALPMVTTGHLLLFVVSYVGTHLMRGVILITALYRQAHRTALERATRFLFWFMVSGVFWGAGALSNKPNWALWTVAITIDLVAAAARYPTPRLGQLQHVPAGAAGSVHPSVATGWGGRHGGLVRDGRRPADRNDAGALARADHRRSGAVRARPRPVHPAGLRPRTVAASGLAGRAATGAAVGRRLAAAAGHRDRGARAGRSHPGPQRRPRNQARAATVARRQLTRKSQAGPNRRGRGRMRPPPRIGRTPNVVLLWLGDRILPNARFLGTDQLRAVLGTATQ</sequence>
<comment type="caution">
    <text evidence="3">The sequence shown here is derived from an EMBL/GenBank/DDBJ whole genome shotgun (WGS) entry which is preliminary data.</text>
</comment>
<accession>A0ABU7RXY4</accession>
<feature type="transmembrane region" description="Helical" evidence="2">
    <location>
        <begin position="83"/>
        <end position="102"/>
    </location>
</feature>
<dbReference type="Pfam" id="PF06772">
    <property type="entry name" value="LtrA"/>
    <property type="match status" value="1"/>
</dbReference>
<feature type="compositionally biased region" description="Basic and acidic residues" evidence="1">
    <location>
        <begin position="218"/>
        <end position="241"/>
    </location>
</feature>
<dbReference type="PANTHER" id="PTHR36840:SF1">
    <property type="entry name" value="BLL5714 PROTEIN"/>
    <property type="match status" value="1"/>
</dbReference>
<feature type="compositionally biased region" description="Basic residues" evidence="1">
    <location>
        <begin position="242"/>
        <end position="251"/>
    </location>
</feature>
<keyword evidence="4" id="KW-1185">Reference proteome</keyword>
<feature type="transmembrane region" description="Helical" evidence="2">
    <location>
        <begin position="142"/>
        <end position="160"/>
    </location>
</feature>
<dbReference type="Proteomes" id="UP001332243">
    <property type="component" value="Unassembled WGS sequence"/>
</dbReference>
<name>A0ABU7RXY4_9ACTN</name>
<dbReference type="InterPro" id="IPR010640">
    <property type="entry name" value="Low_temperature_requirement_A"/>
</dbReference>
<feature type="region of interest" description="Disordered" evidence="1">
    <location>
        <begin position="214"/>
        <end position="344"/>
    </location>
</feature>
<evidence type="ECO:0000256" key="2">
    <source>
        <dbReference type="SAM" id="Phobius"/>
    </source>
</evidence>
<keyword evidence="2" id="KW-0812">Transmembrane</keyword>
<feature type="transmembrane region" description="Helical" evidence="2">
    <location>
        <begin position="21"/>
        <end position="41"/>
    </location>
</feature>
<gene>
    <name evidence="3" type="ORF">V1633_23165</name>
</gene>
<feature type="compositionally biased region" description="Basic residues" evidence="1">
    <location>
        <begin position="293"/>
        <end position="307"/>
    </location>
</feature>
<keyword evidence="2" id="KW-1133">Transmembrane helix</keyword>
<organism evidence="3 4">
    <name type="scientific">Plantactinospora sonchi</name>
    <dbReference type="NCBI Taxonomy" id="1544735"/>
    <lineage>
        <taxon>Bacteria</taxon>
        <taxon>Bacillati</taxon>
        <taxon>Actinomycetota</taxon>
        <taxon>Actinomycetes</taxon>
        <taxon>Micromonosporales</taxon>
        <taxon>Micromonosporaceae</taxon>
        <taxon>Plantactinospora</taxon>
    </lineage>
</organism>
<evidence type="ECO:0000313" key="3">
    <source>
        <dbReference type="EMBL" id="MEE6261387.1"/>
    </source>
</evidence>
<proteinExistence type="predicted"/>
<protein>
    <submittedName>
        <fullName evidence="3">Low temperature requirement protein A</fullName>
    </submittedName>
</protein>
<feature type="transmembrane region" description="Helical" evidence="2">
    <location>
        <begin position="53"/>
        <end position="71"/>
    </location>
</feature>
<evidence type="ECO:0000313" key="4">
    <source>
        <dbReference type="Proteomes" id="UP001332243"/>
    </source>
</evidence>